<keyword evidence="4" id="KW-0121">Carboxypeptidase</keyword>
<protein>
    <submittedName>
        <fullName evidence="4">D-alanyl-D-alanine carboxypeptidase</fullName>
    </submittedName>
</protein>
<dbReference type="InterPro" id="IPR000667">
    <property type="entry name" value="Peptidase_S13"/>
</dbReference>
<dbReference type="Pfam" id="PF02113">
    <property type="entry name" value="Peptidase_S13"/>
    <property type="match status" value="1"/>
</dbReference>
<dbReference type="NCBIfam" id="TIGR00666">
    <property type="entry name" value="PBP4"/>
    <property type="match status" value="1"/>
</dbReference>
<dbReference type="KEGG" id="schv:BRCON_1237"/>
<organism evidence="4 5">
    <name type="scientific">Sumerlaea chitinivorans</name>
    <dbReference type="NCBI Taxonomy" id="2250252"/>
    <lineage>
        <taxon>Bacteria</taxon>
        <taxon>Candidatus Sumerlaeota</taxon>
        <taxon>Candidatus Sumerlaeia</taxon>
        <taxon>Candidatus Sumerlaeales</taxon>
        <taxon>Candidatus Sumerlaeaceae</taxon>
        <taxon>Candidatus Sumerlaea</taxon>
    </lineage>
</organism>
<dbReference type="Proteomes" id="UP000262583">
    <property type="component" value="Chromosome"/>
</dbReference>
<dbReference type="AlphaFoldDB" id="A0A2Z4Y4E3"/>
<keyword evidence="2" id="KW-0378">Hydrolase</keyword>
<dbReference type="PANTHER" id="PTHR30023:SF0">
    <property type="entry name" value="PENICILLIN-SENSITIVE CARBOXYPEPTIDASE A"/>
    <property type="match status" value="1"/>
</dbReference>
<dbReference type="EMBL" id="CP030759">
    <property type="protein sequence ID" value="AXA36014.1"/>
    <property type="molecule type" value="Genomic_DNA"/>
</dbReference>
<dbReference type="InterPro" id="IPR012338">
    <property type="entry name" value="Beta-lactam/transpept-like"/>
</dbReference>
<dbReference type="GO" id="GO:0000270">
    <property type="term" value="P:peptidoglycan metabolic process"/>
    <property type="evidence" value="ECO:0007669"/>
    <property type="project" value="TreeGrafter"/>
</dbReference>
<evidence type="ECO:0000256" key="1">
    <source>
        <dbReference type="ARBA" id="ARBA00006096"/>
    </source>
</evidence>
<sequence>MNWRKFRLAVQHWVIAVVCAVSVSVHGGDLEKEALQKSLDALFDAPQWSNSYWGVQVLDLDTSEVLYERLATKNFTPASNLKLYTTAAALKLLGPEYRFETPIYANGPVRSRILYGDLVVVGCGDPSISGRYNPDQPTTAILQQWVGSVKAAGIREIRGAVIGDDDCFDDQARAGSWQLDYYQEWYAAESSGLAINENCWDVTVRPGKKPGQRAVLEPSLPSRYVTFKNEIITTAPTDKPDEDPPIEIIRPLDSNVVTLRGFIPVNLPSYKMWGSVHNGTLWSTTLFVEALERAGIRVHGGAMDVDDLPNKERRLRRESWRLIHKHVSPPLKQIIAIVNKPSQNFYADQLLKVLGRHRSGVGSFAAGEKAVKEFLQQAGIDATSLRMLDGSGLSRQNVVQPRMTVSLLAYMAWQPEFKAFYESLPIAGVDGTLKKRMRNTPAENNVHAKTGYIGRVRCLSGYATTRDQHRVAFSMMANQYTVDTRLANDTQDSATLLLVNYSAGLALPEQSENLTTATASPEITRTDYTIEQSARGLRFESEPGGRELPQELP</sequence>
<dbReference type="SUPFAM" id="SSF56601">
    <property type="entry name" value="beta-lactamase/transpeptidase-like"/>
    <property type="match status" value="1"/>
</dbReference>
<comment type="similarity">
    <text evidence="1">Belongs to the peptidase S13 family.</text>
</comment>
<accession>A0A2Z4Y4E3</accession>
<feature type="compositionally biased region" description="Basic and acidic residues" evidence="3">
    <location>
        <begin position="537"/>
        <end position="553"/>
    </location>
</feature>
<dbReference type="PANTHER" id="PTHR30023">
    <property type="entry name" value="D-ALANYL-D-ALANINE CARBOXYPEPTIDASE"/>
    <property type="match status" value="1"/>
</dbReference>
<evidence type="ECO:0000256" key="2">
    <source>
        <dbReference type="ARBA" id="ARBA00022801"/>
    </source>
</evidence>
<dbReference type="GO" id="GO:0004185">
    <property type="term" value="F:serine-type carboxypeptidase activity"/>
    <property type="evidence" value="ECO:0007669"/>
    <property type="project" value="InterPro"/>
</dbReference>
<dbReference type="GO" id="GO:0006508">
    <property type="term" value="P:proteolysis"/>
    <property type="evidence" value="ECO:0007669"/>
    <property type="project" value="InterPro"/>
</dbReference>
<keyword evidence="4" id="KW-0645">Protease</keyword>
<evidence type="ECO:0000313" key="4">
    <source>
        <dbReference type="EMBL" id="AXA36014.1"/>
    </source>
</evidence>
<dbReference type="Gene3D" id="3.40.710.10">
    <property type="entry name" value="DD-peptidase/beta-lactamase superfamily"/>
    <property type="match status" value="2"/>
</dbReference>
<proteinExistence type="inferred from homology"/>
<gene>
    <name evidence="4" type="ORF">BRCON_1237</name>
</gene>
<dbReference type="PRINTS" id="PR00922">
    <property type="entry name" value="DADACBPTASE3"/>
</dbReference>
<dbReference type="Gene3D" id="3.50.80.20">
    <property type="entry name" value="D-Ala-D-Ala carboxypeptidase C, peptidase S13"/>
    <property type="match status" value="1"/>
</dbReference>
<evidence type="ECO:0000313" key="5">
    <source>
        <dbReference type="Proteomes" id="UP000262583"/>
    </source>
</evidence>
<reference evidence="4 5" key="1">
    <citation type="submission" date="2018-05" db="EMBL/GenBank/DDBJ databases">
        <title>A metagenomic window into the 2 km-deep terrestrial subsurface aquifer revealed taxonomically and functionally diverse microbial community comprising novel uncultured bacterial lineages.</title>
        <authorList>
            <person name="Kadnikov V.V."/>
            <person name="Mardanov A.V."/>
            <person name="Beletsky A.V."/>
            <person name="Banks D."/>
            <person name="Pimenov N.V."/>
            <person name="Frank Y.A."/>
            <person name="Karnachuk O.V."/>
            <person name="Ravin N.V."/>
        </authorList>
    </citation>
    <scope>NUCLEOTIDE SEQUENCE [LARGE SCALE GENOMIC DNA]</scope>
    <source>
        <strain evidence="4">BY</strain>
    </source>
</reference>
<name>A0A2Z4Y4E3_SUMC1</name>
<evidence type="ECO:0000256" key="3">
    <source>
        <dbReference type="SAM" id="MobiDB-lite"/>
    </source>
</evidence>
<feature type="region of interest" description="Disordered" evidence="3">
    <location>
        <begin position="534"/>
        <end position="553"/>
    </location>
</feature>